<feature type="signal peptide" evidence="5">
    <location>
        <begin position="1"/>
        <end position="19"/>
    </location>
</feature>
<dbReference type="Gene3D" id="3.40.50.2300">
    <property type="match status" value="2"/>
</dbReference>
<dbReference type="Pfam" id="PF13407">
    <property type="entry name" value="Peripla_BP_4"/>
    <property type="match status" value="1"/>
</dbReference>
<protein>
    <submittedName>
        <fullName evidence="7">Ribose transport system substrate-binding protein</fullName>
    </submittedName>
</protein>
<dbReference type="Proteomes" id="UP000199668">
    <property type="component" value="Unassembled WGS sequence"/>
</dbReference>
<comment type="subcellular location">
    <subcellularLocation>
        <location evidence="1">Cell envelope</location>
    </subcellularLocation>
</comment>
<dbReference type="PANTHER" id="PTHR46847:SF1">
    <property type="entry name" value="D-ALLOSE-BINDING PERIPLASMIC PROTEIN-RELATED"/>
    <property type="match status" value="1"/>
</dbReference>
<evidence type="ECO:0000256" key="2">
    <source>
        <dbReference type="ARBA" id="ARBA00007639"/>
    </source>
</evidence>
<evidence type="ECO:0000256" key="4">
    <source>
        <dbReference type="SAM" id="MobiDB-lite"/>
    </source>
</evidence>
<keyword evidence="3 5" id="KW-0732">Signal</keyword>
<feature type="compositionally biased region" description="Low complexity" evidence="4">
    <location>
        <begin position="40"/>
        <end position="50"/>
    </location>
</feature>
<dbReference type="GO" id="GO:0030313">
    <property type="term" value="C:cell envelope"/>
    <property type="evidence" value="ECO:0007669"/>
    <property type="project" value="UniProtKB-SubCell"/>
</dbReference>
<evidence type="ECO:0000313" key="8">
    <source>
        <dbReference type="Proteomes" id="UP000199668"/>
    </source>
</evidence>
<dbReference type="OrthoDB" id="9814427at2"/>
<evidence type="ECO:0000256" key="3">
    <source>
        <dbReference type="ARBA" id="ARBA00022729"/>
    </source>
</evidence>
<dbReference type="EMBL" id="FOTY01000007">
    <property type="protein sequence ID" value="SFL88906.1"/>
    <property type="molecule type" value="Genomic_DNA"/>
</dbReference>
<dbReference type="InterPro" id="IPR028082">
    <property type="entry name" value="Peripla_BP_I"/>
</dbReference>
<keyword evidence="8" id="KW-1185">Reference proteome</keyword>
<dbReference type="PANTHER" id="PTHR46847">
    <property type="entry name" value="D-ALLOSE-BINDING PERIPLASMIC PROTEIN-RELATED"/>
    <property type="match status" value="1"/>
</dbReference>
<feature type="domain" description="Periplasmic binding protein" evidence="6">
    <location>
        <begin position="59"/>
        <end position="315"/>
    </location>
</feature>
<feature type="chain" id="PRO_5039054841" evidence="5">
    <location>
        <begin position="20"/>
        <end position="343"/>
    </location>
</feature>
<evidence type="ECO:0000313" key="7">
    <source>
        <dbReference type="EMBL" id="SFL88906.1"/>
    </source>
</evidence>
<evidence type="ECO:0000259" key="6">
    <source>
        <dbReference type="Pfam" id="PF13407"/>
    </source>
</evidence>
<dbReference type="PROSITE" id="PS51257">
    <property type="entry name" value="PROKAR_LIPOPROTEIN"/>
    <property type="match status" value="1"/>
</dbReference>
<comment type="similarity">
    <text evidence="2">Belongs to the bacterial solute-binding protein 2 family.</text>
</comment>
<dbReference type="SUPFAM" id="SSF53822">
    <property type="entry name" value="Periplasmic binding protein-like I"/>
    <property type="match status" value="1"/>
</dbReference>
<proteinExistence type="inferred from homology"/>
<dbReference type="RefSeq" id="WP_090926514.1">
    <property type="nucleotide sequence ID" value="NZ_FOTY01000007.1"/>
</dbReference>
<name>A0A1I4LDH8_9BACI</name>
<dbReference type="AlphaFoldDB" id="A0A1I4LDH8"/>
<dbReference type="STRING" id="266892.SAMN04488054_107101"/>
<dbReference type="GO" id="GO:0030246">
    <property type="term" value="F:carbohydrate binding"/>
    <property type="evidence" value="ECO:0007669"/>
    <property type="project" value="UniProtKB-ARBA"/>
</dbReference>
<accession>A0A1I4LDH8</accession>
<evidence type="ECO:0000256" key="5">
    <source>
        <dbReference type="SAM" id="SignalP"/>
    </source>
</evidence>
<organism evidence="7 8">
    <name type="scientific">Salibacterium qingdaonense</name>
    <dbReference type="NCBI Taxonomy" id="266892"/>
    <lineage>
        <taxon>Bacteria</taxon>
        <taxon>Bacillati</taxon>
        <taxon>Bacillota</taxon>
        <taxon>Bacilli</taxon>
        <taxon>Bacillales</taxon>
        <taxon>Bacillaceae</taxon>
    </lineage>
</organism>
<sequence>MKKVLLLVLVMLVSALAAACGNSESNEEAGGSSGDGGETSNGSETSEGSDSSGGGDLKIGISLPSATHGWMGALIDNAESKAQEIEEASGVEYIMTNAEDPNTQANDVNNLISQDVDAIVMLPIESAALSPVGQQVKEADIPLVVVDRELDNDAADVVVKGDNQGIGVNAGEYFVEQLNGEGNVVEITGPPNSVTEQRGSGFQEAVESEDGMEIVASQSGDFSKEKSLEVMQNILQAQPEIDAVFTQDDGMALGVQQAVKEAERDDIQFITGAGGSKEVFESIQDGGLIQATFLYSPTMVRDGVQIAADIAQGEEPEESMVIKEATQVTEENVEEFYNPDSKY</sequence>
<reference evidence="7 8" key="1">
    <citation type="submission" date="2016-10" db="EMBL/GenBank/DDBJ databases">
        <authorList>
            <person name="de Groot N.N."/>
        </authorList>
    </citation>
    <scope>NUCLEOTIDE SEQUENCE [LARGE SCALE GENOMIC DNA]</scope>
    <source>
        <strain evidence="7 8">CGMCC 1.6134</strain>
    </source>
</reference>
<evidence type="ECO:0000256" key="1">
    <source>
        <dbReference type="ARBA" id="ARBA00004196"/>
    </source>
</evidence>
<dbReference type="InterPro" id="IPR025997">
    <property type="entry name" value="SBP_2_dom"/>
</dbReference>
<feature type="region of interest" description="Disordered" evidence="4">
    <location>
        <begin position="23"/>
        <end position="58"/>
    </location>
</feature>
<gene>
    <name evidence="7" type="ORF">SAMN04488054_107101</name>
</gene>